<gene>
    <name evidence="1" type="ORF">bsdE14_35110</name>
</gene>
<dbReference type="Proteomes" id="UP001208567">
    <property type="component" value="Unassembled WGS sequence"/>
</dbReference>
<evidence type="ECO:0000313" key="2">
    <source>
        <dbReference type="Proteomes" id="UP001208567"/>
    </source>
</evidence>
<accession>A0ABQ5NA90</accession>
<proteinExistence type="predicted"/>
<organism evidence="1 2">
    <name type="scientific">Clostridium omnivorum</name>
    <dbReference type="NCBI Taxonomy" id="1604902"/>
    <lineage>
        <taxon>Bacteria</taxon>
        <taxon>Bacillati</taxon>
        <taxon>Bacillota</taxon>
        <taxon>Clostridia</taxon>
        <taxon>Eubacteriales</taxon>
        <taxon>Clostridiaceae</taxon>
        <taxon>Clostridium</taxon>
    </lineage>
</organism>
<protein>
    <recommendedName>
        <fullName evidence="3">SPOR domain-containing protein</fullName>
    </recommendedName>
</protein>
<name>A0ABQ5NA90_9CLOT</name>
<sequence>MQLKGYFMSMERANLVLTKLKDHGFNNSHIEIDNNNGNIQRNLADTDSAFGLSNMLVDSSEIGKSPITAVSPLVNVHGGFTEFSDDNYKVVVEATSGNMQKAKDIIKNMGGKFKENQVVIGGYTEEIRELNKRLKDIDV</sequence>
<keyword evidence="2" id="KW-1185">Reference proteome</keyword>
<dbReference type="EMBL" id="BRXR01000001">
    <property type="protein sequence ID" value="GLC32101.1"/>
    <property type="molecule type" value="Genomic_DNA"/>
</dbReference>
<reference evidence="1 2" key="1">
    <citation type="journal article" date="2024" name="Int. J. Syst. Evol. Microbiol.">
        <title>Clostridium omnivorum sp. nov., isolated from anoxic soil under the treatment of reductive soil disinfestation.</title>
        <authorList>
            <person name="Ueki A."/>
            <person name="Tonouchi A."/>
            <person name="Kaku N."/>
            <person name="Honma S."/>
            <person name="Ueki K."/>
        </authorList>
    </citation>
    <scope>NUCLEOTIDE SEQUENCE [LARGE SCALE GENOMIC DNA]</scope>
    <source>
        <strain evidence="1 2">E14</strain>
    </source>
</reference>
<evidence type="ECO:0000313" key="1">
    <source>
        <dbReference type="EMBL" id="GLC32101.1"/>
    </source>
</evidence>
<comment type="caution">
    <text evidence="1">The sequence shown here is derived from an EMBL/GenBank/DDBJ whole genome shotgun (WGS) entry which is preliminary data.</text>
</comment>
<dbReference type="RefSeq" id="WP_264851411.1">
    <property type="nucleotide sequence ID" value="NZ_BRXR01000001.1"/>
</dbReference>
<evidence type="ECO:0008006" key="3">
    <source>
        <dbReference type="Google" id="ProtNLM"/>
    </source>
</evidence>